<evidence type="ECO:0000313" key="3">
    <source>
        <dbReference type="EMBL" id="MDU8887294.1"/>
    </source>
</evidence>
<keyword evidence="1" id="KW-0812">Transmembrane</keyword>
<dbReference type="SUPFAM" id="SSF53300">
    <property type="entry name" value="vWA-like"/>
    <property type="match status" value="1"/>
</dbReference>
<dbReference type="InterPro" id="IPR011933">
    <property type="entry name" value="Double_TM_dom"/>
</dbReference>
<proteinExistence type="predicted"/>
<dbReference type="RefSeq" id="WP_316663499.1">
    <property type="nucleotide sequence ID" value="NZ_JAWHTF010000010.1"/>
</dbReference>
<evidence type="ECO:0000313" key="4">
    <source>
        <dbReference type="Proteomes" id="UP001268651"/>
    </source>
</evidence>
<dbReference type="InterPro" id="IPR024163">
    <property type="entry name" value="Aerotolerance_reg_N"/>
</dbReference>
<comment type="caution">
    <text evidence="3">The sequence shown here is derived from an EMBL/GenBank/DDBJ whole genome shotgun (WGS) entry which is preliminary data.</text>
</comment>
<keyword evidence="1" id="KW-0472">Membrane</keyword>
<dbReference type="Gene3D" id="3.40.50.410">
    <property type="entry name" value="von Willebrand factor, type A domain"/>
    <property type="match status" value="1"/>
</dbReference>
<accession>A0ABU3UAC9</accession>
<keyword evidence="1" id="KW-1133">Transmembrane helix</keyword>
<reference evidence="3 4" key="1">
    <citation type="submission" date="2023-10" db="EMBL/GenBank/DDBJ databases">
        <title>Marimonas sp. nov. isolated from tidal mud flat.</title>
        <authorList>
            <person name="Jaincy N.J."/>
            <person name="Srinivasan S."/>
            <person name="Lee S.-S."/>
        </authorList>
    </citation>
    <scope>NUCLEOTIDE SEQUENCE [LARGE SCALE GENOMIC DNA]</scope>
    <source>
        <strain evidence="3 4">MJ-SS3</strain>
    </source>
</reference>
<sequence length="643" mass="73215">MQFKHPELLYALFLLVIPIIVHLFQLRKFQKEAFTNVAFLKKVTLQTRKSSQIKKWLTLLTRLLLLAAIIVAFAQPYKSKSEHFSAKNQTVIYLDNSFSMQAKGPAGELLKRAVQDIINAIDEDEEISIITNNGTYKNSTLKTIKNDLLQLEYSPNQLTYNSALLKAKQLFKNSNNGLKNLVFISDFQQQSEPFTLENDSIINYQLVKLSPVNINNIYIDSIYVSKNTPSNFKISVNLKNNGNRIDNLPISLFDGNNLLAKASVSIDKATSTNFLLPVNTAINGKITIDDASLQFDNELFFSVNPIEKINVLTISVSEDGFLNNIFTNDEFNFTSTSLEQLNYNSIDSQNLIVLNELENIPASLVSVLTSFTDNGGFIVVIPSEEINLQAYNNFLINYNNGILLEKIDNEKRITTINYSHPLYNNGVFEKQVSNFQYPKVNSYYNVNATNLSNILLYEDGKPFLYQSSEIFVFSSPLNNENSNFKKSPLIVPTLYNIGMLSLKTPRLYYTIGNENTYDVNVQLQQDHILSLASETENIIPQQQYFNNKIAITTMDMPDKSGIYSVTDQGQALMYVSYNYNRDESNLVYENLPAKNNSVTISNSIINVFDTLKSDLKVNELWKWFVIFALLFLIIEMLILKYLK</sequence>
<feature type="transmembrane region" description="Helical" evidence="1">
    <location>
        <begin position="620"/>
        <end position="642"/>
    </location>
</feature>
<dbReference type="NCBIfam" id="TIGR02226">
    <property type="entry name" value="two_anch"/>
    <property type="match status" value="1"/>
</dbReference>
<organism evidence="3 4">
    <name type="scientific">Gilvirhabdus luticola</name>
    <dbReference type="NCBI Taxonomy" id="3079858"/>
    <lineage>
        <taxon>Bacteria</taxon>
        <taxon>Pseudomonadati</taxon>
        <taxon>Bacteroidota</taxon>
        <taxon>Flavobacteriia</taxon>
        <taxon>Flavobacteriales</taxon>
        <taxon>Flavobacteriaceae</taxon>
        <taxon>Gilvirhabdus</taxon>
    </lineage>
</organism>
<gene>
    <name evidence="3" type="ORF">RXV94_14075</name>
</gene>
<dbReference type="Proteomes" id="UP001268651">
    <property type="component" value="Unassembled WGS sequence"/>
</dbReference>
<protein>
    <submittedName>
        <fullName evidence="3">BatA and WFA domain-containing protein</fullName>
    </submittedName>
</protein>
<keyword evidence="4" id="KW-1185">Reference proteome</keyword>
<feature type="domain" description="Aerotolerance regulator N-terminal" evidence="2">
    <location>
        <begin position="1"/>
        <end position="76"/>
    </location>
</feature>
<dbReference type="EMBL" id="JAWHTF010000010">
    <property type="protein sequence ID" value="MDU8887294.1"/>
    <property type="molecule type" value="Genomic_DNA"/>
</dbReference>
<evidence type="ECO:0000259" key="2">
    <source>
        <dbReference type="Pfam" id="PF07584"/>
    </source>
</evidence>
<feature type="transmembrane region" description="Helical" evidence="1">
    <location>
        <begin position="6"/>
        <end position="24"/>
    </location>
</feature>
<name>A0ABU3UAC9_9FLAO</name>
<dbReference type="InterPro" id="IPR036465">
    <property type="entry name" value="vWFA_dom_sf"/>
</dbReference>
<dbReference type="Pfam" id="PF07584">
    <property type="entry name" value="BatA"/>
    <property type="match status" value="1"/>
</dbReference>
<dbReference type="PANTHER" id="PTHR37464:SF1">
    <property type="entry name" value="BLL2463 PROTEIN"/>
    <property type="match status" value="1"/>
</dbReference>
<dbReference type="PANTHER" id="PTHR37464">
    <property type="entry name" value="BLL2463 PROTEIN"/>
    <property type="match status" value="1"/>
</dbReference>
<evidence type="ECO:0000256" key="1">
    <source>
        <dbReference type="SAM" id="Phobius"/>
    </source>
</evidence>